<evidence type="ECO:0000256" key="1">
    <source>
        <dbReference type="ARBA" id="ARBA00004651"/>
    </source>
</evidence>
<reference evidence="10" key="2">
    <citation type="submission" date="2020-09" db="EMBL/GenBank/DDBJ databases">
        <authorList>
            <person name="Sun Q."/>
            <person name="Kim S."/>
        </authorList>
    </citation>
    <scope>NUCLEOTIDE SEQUENCE</scope>
    <source>
        <strain evidence="10">KCTC 12988</strain>
    </source>
</reference>
<evidence type="ECO:0008006" key="12">
    <source>
        <dbReference type="Google" id="ProtNLM"/>
    </source>
</evidence>
<evidence type="ECO:0000256" key="7">
    <source>
        <dbReference type="SAM" id="Phobius"/>
    </source>
</evidence>
<evidence type="ECO:0000256" key="5">
    <source>
        <dbReference type="ARBA" id="ARBA00022989"/>
    </source>
</evidence>
<feature type="transmembrane region" description="Helical" evidence="7">
    <location>
        <begin position="287"/>
        <end position="313"/>
    </location>
</feature>
<dbReference type="InterPro" id="IPR010627">
    <property type="entry name" value="Prepilin_pept_A24_N"/>
</dbReference>
<evidence type="ECO:0000256" key="4">
    <source>
        <dbReference type="ARBA" id="ARBA00022692"/>
    </source>
</evidence>
<dbReference type="Pfam" id="PF06750">
    <property type="entry name" value="A24_N_bact"/>
    <property type="match status" value="1"/>
</dbReference>
<evidence type="ECO:0000256" key="6">
    <source>
        <dbReference type="ARBA" id="ARBA00023136"/>
    </source>
</evidence>
<comment type="subcellular location">
    <subcellularLocation>
        <location evidence="1">Cell membrane</location>
        <topology evidence="1">Multi-pass membrane protein</topology>
    </subcellularLocation>
</comment>
<dbReference type="PANTHER" id="PTHR30487">
    <property type="entry name" value="TYPE 4 PREPILIN-LIKE PROTEINS LEADER PEPTIDE-PROCESSING ENZYME"/>
    <property type="match status" value="1"/>
</dbReference>
<keyword evidence="5 7" id="KW-1133">Transmembrane helix</keyword>
<accession>A0A918WI83</accession>
<dbReference type="GO" id="GO:0004190">
    <property type="term" value="F:aspartic-type endopeptidase activity"/>
    <property type="evidence" value="ECO:0007669"/>
    <property type="project" value="InterPro"/>
</dbReference>
<name>A0A918WI83_9BACT</name>
<keyword evidence="3" id="KW-1003">Cell membrane</keyword>
<evidence type="ECO:0000256" key="2">
    <source>
        <dbReference type="ARBA" id="ARBA00005801"/>
    </source>
</evidence>
<dbReference type="GO" id="GO:0005886">
    <property type="term" value="C:plasma membrane"/>
    <property type="evidence" value="ECO:0007669"/>
    <property type="project" value="UniProtKB-SubCell"/>
</dbReference>
<dbReference type="PANTHER" id="PTHR30487:SF0">
    <property type="entry name" value="PREPILIN LEADER PEPTIDASE_N-METHYLTRANSFERASE-RELATED"/>
    <property type="match status" value="1"/>
</dbReference>
<reference evidence="10" key="1">
    <citation type="journal article" date="2014" name="Int. J. Syst. Evol. Microbiol.">
        <title>Complete genome sequence of Corynebacterium casei LMG S-19264T (=DSM 44701T), isolated from a smear-ripened cheese.</title>
        <authorList>
            <consortium name="US DOE Joint Genome Institute (JGI-PGF)"/>
            <person name="Walter F."/>
            <person name="Albersmeier A."/>
            <person name="Kalinowski J."/>
            <person name="Ruckert C."/>
        </authorList>
    </citation>
    <scope>NUCLEOTIDE SEQUENCE</scope>
    <source>
        <strain evidence="10">KCTC 12988</strain>
    </source>
</reference>
<dbReference type="InterPro" id="IPR050882">
    <property type="entry name" value="Prepilin_peptidase/N-MTase"/>
</dbReference>
<dbReference type="EMBL" id="BMXI01000004">
    <property type="protein sequence ID" value="GHC48776.1"/>
    <property type="molecule type" value="Genomic_DNA"/>
</dbReference>
<sequence>MGACVGSFLNVVIYRVPLNMSVNEPKRSFCPGCRKDIPWYRNIPIFTWVWQRGKCAECKMKIPVRYVLVEALTMILWGAAWYFFGMNGQPGEAFLLMVLLTLLVSISFIDAEHYIIPVKMTWWGAAFAIVGAYFFPELVTLVKSDLGWPGWREALVGFAAGYAVLQLVVWGGKLAFGKQKFSFEKPVDWELREPEEDDPMGQLCLVLDGEAFEWGDMFYRPTDKLMMDGCDFLVDGKKVAGESLVMRGEQVAIGEQIFKIEEISSLSGKATEVVRPREAMGGGDPPLLAMIGAFLGWPAVIFTLFGSSLYALLGALLLRVGLGKPLPFGPFLALAGVTWAFGGWKIWEWYLGLMTVGG</sequence>
<feature type="domain" description="Prepilin type IV endopeptidase peptidase" evidence="8">
    <location>
        <begin position="276"/>
        <end position="313"/>
    </location>
</feature>
<proteinExistence type="inferred from homology"/>
<keyword evidence="6 7" id="KW-0472">Membrane</keyword>
<comment type="caution">
    <text evidence="10">The sequence shown here is derived from an EMBL/GenBank/DDBJ whole genome shotgun (WGS) entry which is preliminary data.</text>
</comment>
<evidence type="ECO:0000259" key="8">
    <source>
        <dbReference type="Pfam" id="PF01478"/>
    </source>
</evidence>
<gene>
    <name evidence="10" type="ORF">GCM10007100_13390</name>
</gene>
<feature type="transmembrane region" description="Helical" evidence="7">
    <location>
        <begin position="66"/>
        <end position="84"/>
    </location>
</feature>
<dbReference type="AlphaFoldDB" id="A0A918WI83"/>
<comment type="similarity">
    <text evidence="2">Belongs to the peptidase A24 family.</text>
</comment>
<organism evidence="10 11">
    <name type="scientific">Roseibacillus persicicus</name>
    <dbReference type="NCBI Taxonomy" id="454148"/>
    <lineage>
        <taxon>Bacteria</taxon>
        <taxon>Pseudomonadati</taxon>
        <taxon>Verrucomicrobiota</taxon>
        <taxon>Verrucomicrobiia</taxon>
        <taxon>Verrucomicrobiales</taxon>
        <taxon>Verrucomicrobiaceae</taxon>
        <taxon>Roseibacillus</taxon>
    </lineage>
</organism>
<keyword evidence="11" id="KW-1185">Reference proteome</keyword>
<feature type="transmembrane region" description="Helical" evidence="7">
    <location>
        <begin position="90"/>
        <end position="109"/>
    </location>
</feature>
<dbReference type="GO" id="GO:0006465">
    <property type="term" value="P:signal peptide processing"/>
    <property type="evidence" value="ECO:0007669"/>
    <property type="project" value="TreeGrafter"/>
</dbReference>
<evidence type="ECO:0000313" key="10">
    <source>
        <dbReference type="EMBL" id="GHC48776.1"/>
    </source>
</evidence>
<feature type="domain" description="Prepilin peptidase A24 N-terminal" evidence="9">
    <location>
        <begin position="1"/>
        <end position="83"/>
    </location>
</feature>
<feature type="transmembrane region" description="Helical" evidence="7">
    <location>
        <begin position="121"/>
        <end position="142"/>
    </location>
</feature>
<evidence type="ECO:0000313" key="11">
    <source>
        <dbReference type="Proteomes" id="UP000644507"/>
    </source>
</evidence>
<evidence type="ECO:0000256" key="3">
    <source>
        <dbReference type="ARBA" id="ARBA00022475"/>
    </source>
</evidence>
<dbReference type="Proteomes" id="UP000644507">
    <property type="component" value="Unassembled WGS sequence"/>
</dbReference>
<protein>
    <recommendedName>
        <fullName evidence="12">Prepilin peptidase</fullName>
    </recommendedName>
</protein>
<dbReference type="Pfam" id="PF01478">
    <property type="entry name" value="Peptidase_A24"/>
    <property type="match status" value="2"/>
</dbReference>
<evidence type="ECO:0000259" key="9">
    <source>
        <dbReference type="Pfam" id="PF06750"/>
    </source>
</evidence>
<feature type="transmembrane region" description="Helical" evidence="7">
    <location>
        <begin position="325"/>
        <end position="344"/>
    </location>
</feature>
<keyword evidence="4 7" id="KW-0812">Transmembrane</keyword>
<feature type="domain" description="Prepilin type IV endopeptidase peptidase" evidence="8">
    <location>
        <begin position="97"/>
        <end position="168"/>
    </location>
</feature>
<dbReference type="InterPro" id="IPR000045">
    <property type="entry name" value="Prepilin_IV_endopep_pep"/>
</dbReference>
<feature type="transmembrane region" description="Helical" evidence="7">
    <location>
        <begin position="154"/>
        <end position="176"/>
    </location>
</feature>